<dbReference type="InterPro" id="IPR000182">
    <property type="entry name" value="GNAT_dom"/>
</dbReference>
<proteinExistence type="predicted"/>
<dbReference type="RefSeq" id="WP_055656399.1">
    <property type="nucleotide sequence ID" value="NZ_CABIXC010000007.1"/>
</dbReference>
<dbReference type="InterPro" id="IPR051556">
    <property type="entry name" value="N-term/lysine_N-AcTrnsfr"/>
</dbReference>
<keyword evidence="2 4" id="KW-0012">Acyltransferase</keyword>
<dbReference type="Gene3D" id="3.40.630.30">
    <property type="match status" value="1"/>
</dbReference>
<dbReference type="EC" id="2.3.1.183" evidence="4"/>
<evidence type="ECO:0000256" key="1">
    <source>
        <dbReference type="ARBA" id="ARBA00022679"/>
    </source>
</evidence>
<feature type="domain" description="N-acetyltransferase" evidence="3">
    <location>
        <begin position="1"/>
        <end position="165"/>
    </location>
</feature>
<gene>
    <name evidence="4" type="primary">ywnH</name>
    <name evidence="4" type="ORF">ERS852407_03037</name>
</gene>
<accession>A0A174FKE3</accession>
<name>A0A174FKE3_9FIRM</name>
<dbReference type="CDD" id="cd04301">
    <property type="entry name" value="NAT_SF"/>
    <property type="match status" value="1"/>
</dbReference>
<protein>
    <submittedName>
        <fullName evidence="4">N-acetyltransferase GCN5</fullName>
        <ecNumber evidence="4">2.3.1.183</ecNumber>
    </submittedName>
</protein>
<dbReference type="GO" id="GO:0102971">
    <property type="term" value="F:phosphinothricin N-acetyltransferase activity"/>
    <property type="evidence" value="ECO:0007669"/>
    <property type="project" value="UniProtKB-EC"/>
</dbReference>
<evidence type="ECO:0000256" key="2">
    <source>
        <dbReference type="ARBA" id="ARBA00023315"/>
    </source>
</evidence>
<dbReference type="PROSITE" id="PS51186">
    <property type="entry name" value="GNAT"/>
    <property type="match status" value="1"/>
</dbReference>
<dbReference type="PANTHER" id="PTHR42919">
    <property type="entry name" value="N-ALPHA-ACETYLTRANSFERASE"/>
    <property type="match status" value="1"/>
</dbReference>
<sequence length="171" mass="19431">MKLRLAEMADLPQLKAVYKEIIRNMDKNGVPIWDEIYPCEFFYEDIERNRLYVLTEEENIVSAFALCSSASGADCVRWSDEQGKALYIDRFGVNVDYLRRGIGSIALNMAVAQAGELGAEYLRLFVVDINEPAINLYVKNGFKKADGVYDEVIDDDLVLHEFGFERMAALV</sequence>
<dbReference type="AlphaFoldDB" id="A0A174FKE3"/>
<dbReference type="PANTHER" id="PTHR42919:SF8">
    <property type="entry name" value="N-ALPHA-ACETYLTRANSFERASE 50"/>
    <property type="match status" value="1"/>
</dbReference>
<evidence type="ECO:0000313" key="4">
    <source>
        <dbReference type="EMBL" id="CUO50732.1"/>
    </source>
</evidence>
<dbReference type="SUPFAM" id="SSF55729">
    <property type="entry name" value="Acyl-CoA N-acyltransferases (Nat)"/>
    <property type="match status" value="1"/>
</dbReference>
<dbReference type="InterPro" id="IPR016181">
    <property type="entry name" value="Acyl_CoA_acyltransferase"/>
</dbReference>
<dbReference type="Pfam" id="PF00583">
    <property type="entry name" value="Acetyltransf_1"/>
    <property type="match status" value="1"/>
</dbReference>
<reference evidence="4 5" key="1">
    <citation type="submission" date="2015-09" db="EMBL/GenBank/DDBJ databases">
        <authorList>
            <consortium name="Pathogen Informatics"/>
        </authorList>
    </citation>
    <scope>NUCLEOTIDE SEQUENCE [LARGE SCALE GENOMIC DNA]</scope>
    <source>
        <strain evidence="4 5">2789STDY5608850</strain>
    </source>
</reference>
<dbReference type="EMBL" id="CYZE01000007">
    <property type="protein sequence ID" value="CUO50732.1"/>
    <property type="molecule type" value="Genomic_DNA"/>
</dbReference>
<dbReference type="Proteomes" id="UP000095651">
    <property type="component" value="Unassembled WGS sequence"/>
</dbReference>
<organism evidence="4 5">
    <name type="scientific">Hungatella hathewayi</name>
    <dbReference type="NCBI Taxonomy" id="154046"/>
    <lineage>
        <taxon>Bacteria</taxon>
        <taxon>Bacillati</taxon>
        <taxon>Bacillota</taxon>
        <taxon>Clostridia</taxon>
        <taxon>Lachnospirales</taxon>
        <taxon>Lachnospiraceae</taxon>
        <taxon>Hungatella</taxon>
    </lineage>
</organism>
<evidence type="ECO:0000313" key="5">
    <source>
        <dbReference type="Proteomes" id="UP000095651"/>
    </source>
</evidence>
<evidence type="ECO:0000259" key="3">
    <source>
        <dbReference type="PROSITE" id="PS51186"/>
    </source>
</evidence>
<keyword evidence="1 4" id="KW-0808">Transferase</keyword>